<feature type="region of interest" description="Disordered" evidence="1">
    <location>
        <begin position="28"/>
        <end position="49"/>
    </location>
</feature>
<gene>
    <name evidence="2" type="ORF">MNBD_GAMMA10-72</name>
</gene>
<accession>A0A3B0XPS7</accession>
<evidence type="ECO:0000256" key="1">
    <source>
        <dbReference type="SAM" id="MobiDB-lite"/>
    </source>
</evidence>
<proteinExistence type="predicted"/>
<dbReference type="PROSITE" id="PS51257">
    <property type="entry name" value="PROKAR_LIPOPROTEIN"/>
    <property type="match status" value="1"/>
</dbReference>
<reference evidence="2" key="1">
    <citation type="submission" date="2018-06" db="EMBL/GenBank/DDBJ databases">
        <authorList>
            <person name="Zhirakovskaya E."/>
        </authorList>
    </citation>
    <scope>NUCLEOTIDE SEQUENCE</scope>
</reference>
<feature type="compositionally biased region" description="Low complexity" evidence="1">
    <location>
        <begin position="34"/>
        <end position="49"/>
    </location>
</feature>
<organism evidence="2">
    <name type="scientific">hydrothermal vent metagenome</name>
    <dbReference type="NCBI Taxonomy" id="652676"/>
    <lineage>
        <taxon>unclassified sequences</taxon>
        <taxon>metagenomes</taxon>
        <taxon>ecological metagenomes</taxon>
    </lineage>
</organism>
<dbReference type="EMBL" id="UOFJ01000524">
    <property type="protein sequence ID" value="VAW70495.1"/>
    <property type="molecule type" value="Genomic_DNA"/>
</dbReference>
<evidence type="ECO:0000313" key="2">
    <source>
        <dbReference type="EMBL" id="VAW70495.1"/>
    </source>
</evidence>
<dbReference type="AlphaFoldDB" id="A0A3B0XPS7"/>
<name>A0A3B0XPS7_9ZZZZ</name>
<evidence type="ECO:0008006" key="3">
    <source>
        <dbReference type="Google" id="ProtNLM"/>
    </source>
</evidence>
<sequence>MRQLKTTATRGCTLCALLLLSACSDSGTQTASSPDTTPEPDTIPDPGTTPGQALTHALLNGTWETGCIIDTSNAGTSFTLSDIYLNGDRTSEKISYSDVLCTTVSSMQTVNASYVLGDTVAIDASINGLSSATRIEFTPDNTALSTPLFDLIAIKNATITELYTGDVSAPATDGSSAENSPLQLTPLPSAIGHDNFAEVVSVTVSGAERSYTIAANVLSPDVGCSQYADWWEIISESGELIHRRILRHSHVDEQPFSRASEQPVDIFNDQVVIIRAHLNAHALSDNGGYSTKTYKGSVSNGFTAFETEQNFAPELAGQAALPESCLF</sequence>
<protein>
    <recommendedName>
        <fullName evidence="3">Lipoprotein</fullName>
    </recommendedName>
</protein>